<dbReference type="Pfam" id="PF00248">
    <property type="entry name" value="Aldo_ket_red"/>
    <property type="match status" value="1"/>
</dbReference>
<dbReference type="OrthoDB" id="5488419at2"/>
<dbReference type="RefSeq" id="WP_099792413.1">
    <property type="nucleotide sequence ID" value="NZ_JBHLYV010000096.1"/>
</dbReference>
<gene>
    <name evidence="2" type="ORF">CR105_22495</name>
</gene>
<dbReference type="Gene3D" id="3.20.20.100">
    <property type="entry name" value="NADP-dependent oxidoreductase domain"/>
    <property type="match status" value="1"/>
</dbReference>
<dbReference type="SUPFAM" id="SSF51430">
    <property type="entry name" value="NAD(P)-linked oxidoreductase"/>
    <property type="match status" value="1"/>
</dbReference>
<evidence type="ECO:0000259" key="1">
    <source>
        <dbReference type="Pfam" id="PF00248"/>
    </source>
</evidence>
<sequence>MKTTLLGTSPLRVSKVCLGTMTFGEQNTEADAHSQLDYALERGINFIDTAEMYPVMPRADTQGATERFIGSWLKKTGRRGDVVLATKVAGPNPGLHWVRGGANNLDAANIRAAVETSLQRLQTDHIDLYQLHWPSRNVPIFGATAFEPHKERSCVAIEDTLAALGSLVDAGKIGQIGVSNESSWGVCEFTKQSEIKGLPRIATIQNLYNLTARGFETSLLDETCFREEVGLLAYSPLAFGQLSAKYLDNPKASGRLTIFPPTWSPRYLRPSVLAAVKEYAQLARENGMTPAQMALAWCYTRPFVASTIIGATSLAQLKENIDSAETTLPEHMIDSINAIHARLPNPGQ</sequence>
<name>A0A2G8TAQ0_9BURK</name>
<dbReference type="Proteomes" id="UP000230390">
    <property type="component" value="Unassembled WGS sequence"/>
</dbReference>
<dbReference type="PANTHER" id="PTHR43364:SF17">
    <property type="entry name" value="ALDO KETO REDUCTASE"/>
    <property type="match status" value="1"/>
</dbReference>
<dbReference type="InterPro" id="IPR023210">
    <property type="entry name" value="NADP_OxRdtase_dom"/>
</dbReference>
<evidence type="ECO:0000313" key="2">
    <source>
        <dbReference type="EMBL" id="PIL42748.1"/>
    </source>
</evidence>
<keyword evidence="3" id="KW-1185">Reference proteome</keyword>
<feature type="domain" description="NADP-dependent oxidoreductase" evidence="1">
    <location>
        <begin position="15"/>
        <end position="339"/>
    </location>
</feature>
<dbReference type="InterPro" id="IPR050523">
    <property type="entry name" value="AKR_Detox_Biosynth"/>
</dbReference>
<dbReference type="CDD" id="cd19094">
    <property type="entry name" value="AKR_Tas-like"/>
    <property type="match status" value="1"/>
</dbReference>
<proteinExistence type="predicted"/>
<organism evidence="2 3">
    <name type="scientific">Massilia eurypsychrophila</name>
    <dbReference type="NCBI Taxonomy" id="1485217"/>
    <lineage>
        <taxon>Bacteria</taxon>
        <taxon>Pseudomonadati</taxon>
        <taxon>Pseudomonadota</taxon>
        <taxon>Betaproteobacteria</taxon>
        <taxon>Burkholderiales</taxon>
        <taxon>Oxalobacteraceae</taxon>
        <taxon>Telluria group</taxon>
        <taxon>Massilia</taxon>
    </lineage>
</organism>
<dbReference type="AlphaFoldDB" id="A0A2G8TAQ0"/>
<dbReference type="EMBL" id="PDOC01000021">
    <property type="protein sequence ID" value="PIL42748.1"/>
    <property type="molecule type" value="Genomic_DNA"/>
</dbReference>
<dbReference type="InterPro" id="IPR036812">
    <property type="entry name" value="NAD(P)_OxRdtase_dom_sf"/>
</dbReference>
<evidence type="ECO:0000313" key="3">
    <source>
        <dbReference type="Proteomes" id="UP000230390"/>
    </source>
</evidence>
<dbReference type="PANTHER" id="PTHR43364">
    <property type="entry name" value="NADH-SPECIFIC METHYLGLYOXAL REDUCTASE-RELATED"/>
    <property type="match status" value="1"/>
</dbReference>
<reference evidence="2 3" key="1">
    <citation type="submission" date="2017-10" db="EMBL/GenBank/DDBJ databases">
        <title>Massilia psychrophilum sp. nov., a novel purple-pigmented bacterium isolated from Tianshan glacier, Xinjiang Municipality, China.</title>
        <authorList>
            <person name="Wang H."/>
        </authorList>
    </citation>
    <scope>NUCLEOTIDE SEQUENCE [LARGE SCALE GENOMIC DNA]</scope>
    <source>
        <strain evidence="2 3">JCM 30074</strain>
    </source>
</reference>
<protein>
    <submittedName>
        <fullName evidence="2">Aldo/keto reductase</fullName>
    </submittedName>
</protein>
<comment type="caution">
    <text evidence="2">The sequence shown here is derived from an EMBL/GenBank/DDBJ whole genome shotgun (WGS) entry which is preliminary data.</text>
</comment>
<accession>A0A2G8TAQ0</accession>